<evidence type="ECO:0000256" key="1">
    <source>
        <dbReference type="ARBA" id="ARBA00010587"/>
    </source>
</evidence>
<dbReference type="InterPro" id="IPR012312">
    <property type="entry name" value="Hemerythrin-like"/>
</dbReference>
<evidence type="ECO:0000256" key="2">
    <source>
        <dbReference type="ARBA" id="ARBA00022723"/>
    </source>
</evidence>
<dbReference type="PANTHER" id="PTHR37164:SF1">
    <property type="entry name" value="BACTERIOHEMERYTHRIN"/>
    <property type="match status" value="1"/>
</dbReference>
<proteinExistence type="inferred from homology"/>
<organism evidence="5 6">
    <name type="scientific">Cupriavidus basilensis</name>
    <dbReference type="NCBI Taxonomy" id="68895"/>
    <lineage>
        <taxon>Bacteria</taxon>
        <taxon>Pseudomonadati</taxon>
        <taxon>Pseudomonadota</taxon>
        <taxon>Betaproteobacteria</taxon>
        <taxon>Burkholderiales</taxon>
        <taxon>Burkholderiaceae</taxon>
        <taxon>Cupriavidus</taxon>
    </lineage>
</organism>
<gene>
    <name evidence="5" type="ORF">F7R26_038650</name>
</gene>
<comment type="similarity">
    <text evidence="1">Belongs to the hemerythrin family.</text>
</comment>
<keyword evidence="3" id="KW-0408">Iron</keyword>
<name>A0A643FZR6_9BURK</name>
<protein>
    <submittedName>
        <fullName evidence="5">Hemerythrin</fullName>
    </submittedName>
</protein>
<dbReference type="AlphaFoldDB" id="A0A643FZR6"/>
<keyword evidence="2" id="KW-0479">Metal-binding</keyword>
<dbReference type="GO" id="GO:0046872">
    <property type="term" value="F:metal ion binding"/>
    <property type="evidence" value="ECO:0007669"/>
    <property type="project" value="UniProtKB-KW"/>
</dbReference>
<evidence type="ECO:0000313" key="6">
    <source>
        <dbReference type="Proteomes" id="UP000397656"/>
    </source>
</evidence>
<dbReference type="SUPFAM" id="SSF47188">
    <property type="entry name" value="Hemerythrin-like"/>
    <property type="match status" value="1"/>
</dbReference>
<dbReference type="NCBIfam" id="TIGR02481">
    <property type="entry name" value="hemeryth_dom"/>
    <property type="match status" value="1"/>
</dbReference>
<evidence type="ECO:0000259" key="4">
    <source>
        <dbReference type="Pfam" id="PF01814"/>
    </source>
</evidence>
<sequence>MNQSPGFKWHDDFSLDHHSMDQTHREFVDCVHALLTVDDAELEQALYSFIEHARRHFGEEDDAMRESAYGSSGCHIDEHTAVLNSALEVRAILKSGKTHVVRSFAHALADWFPEHVRVMDQGLARWLIQQQLGGSPVVLQRRPTAAS</sequence>
<dbReference type="RefSeq" id="WP_150984794.1">
    <property type="nucleotide sequence ID" value="NZ_CP062806.1"/>
</dbReference>
<dbReference type="InterPro" id="IPR050669">
    <property type="entry name" value="Hemerythrin"/>
</dbReference>
<dbReference type="PANTHER" id="PTHR37164">
    <property type="entry name" value="BACTERIOHEMERYTHRIN"/>
    <property type="match status" value="1"/>
</dbReference>
<evidence type="ECO:0000256" key="3">
    <source>
        <dbReference type="ARBA" id="ARBA00023004"/>
    </source>
</evidence>
<dbReference type="InterPro" id="IPR012827">
    <property type="entry name" value="Hemerythrin_metal-bd"/>
</dbReference>
<keyword evidence="5" id="KW-0614">Plasmid</keyword>
<dbReference type="EMBL" id="CP062806">
    <property type="protein sequence ID" value="QOT81929.1"/>
    <property type="molecule type" value="Genomic_DNA"/>
</dbReference>
<dbReference type="CDD" id="cd12107">
    <property type="entry name" value="Hemerythrin"/>
    <property type="match status" value="1"/>
</dbReference>
<accession>A0A643FZR6</accession>
<dbReference type="Gene3D" id="1.20.120.50">
    <property type="entry name" value="Hemerythrin-like"/>
    <property type="match status" value="1"/>
</dbReference>
<reference evidence="5 6" key="1">
    <citation type="submission" date="2020-10" db="EMBL/GenBank/DDBJ databases">
        <title>Complete genome sequence of Cupriavidus basilensis CCUG 49340T.</title>
        <authorList>
            <person name="Salva-Serra F."/>
            <person name="Donoso R.A."/>
            <person name="Cho K.H."/>
            <person name="Yoo J.A."/>
            <person name="Lee K."/>
            <person name="Yoon S.-H."/>
            <person name="Perez-Pantoja D."/>
            <person name="Moore E.R.B."/>
        </authorList>
    </citation>
    <scope>NUCLEOTIDE SEQUENCE [LARGE SCALE GENOMIC DNA]</scope>
    <source>
        <strain evidence="6">CCUG 49340</strain>
        <plasmid evidence="5 6">pRK1-2</plasmid>
    </source>
</reference>
<dbReference type="InterPro" id="IPR035938">
    <property type="entry name" value="Hemerythrin-like_sf"/>
</dbReference>
<dbReference type="Pfam" id="PF01814">
    <property type="entry name" value="Hemerythrin"/>
    <property type="match status" value="1"/>
</dbReference>
<geneLocation type="plasmid" evidence="5 6">
    <name>pRK1-2</name>
</geneLocation>
<dbReference type="GeneID" id="98406891"/>
<dbReference type="Proteomes" id="UP000397656">
    <property type="component" value="Plasmid pRK1-2"/>
</dbReference>
<evidence type="ECO:0000313" key="5">
    <source>
        <dbReference type="EMBL" id="QOT81929.1"/>
    </source>
</evidence>
<feature type="domain" description="Hemerythrin-like" evidence="4">
    <location>
        <begin position="18"/>
        <end position="127"/>
    </location>
</feature>